<reference evidence="2 3" key="1">
    <citation type="submission" date="2024-09" db="EMBL/GenBank/DDBJ databases">
        <authorList>
            <person name="Sun Q."/>
            <person name="Mori K."/>
        </authorList>
    </citation>
    <scope>NUCLEOTIDE SEQUENCE [LARGE SCALE GENOMIC DNA]</scope>
    <source>
        <strain evidence="2 3">JCM 15389</strain>
    </source>
</reference>
<keyword evidence="1" id="KW-0472">Membrane</keyword>
<dbReference type="EMBL" id="JBHLYQ010000036">
    <property type="protein sequence ID" value="MFC0081542.1"/>
    <property type="molecule type" value="Genomic_DNA"/>
</dbReference>
<feature type="transmembrane region" description="Helical" evidence="1">
    <location>
        <begin position="103"/>
        <end position="125"/>
    </location>
</feature>
<keyword evidence="1" id="KW-0812">Transmembrane</keyword>
<keyword evidence="1" id="KW-1133">Transmembrane helix</keyword>
<feature type="transmembrane region" description="Helical" evidence="1">
    <location>
        <begin position="131"/>
        <end position="150"/>
    </location>
</feature>
<evidence type="ECO:0008006" key="4">
    <source>
        <dbReference type="Google" id="ProtNLM"/>
    </source>
</evidence>
<dbReference type="Proteomes" id="UP001589788">
    <property type="component" value="Unassembled WGS sequence"/>
</dbReference>
<evidence type="ECO:0000313" key="2">
    <source>
        <dbReference type="EMBL" id="MFC0081542.1"/>
    </source>
</evidence>
<feature type="transmembrane region" description="Helical" evidence="1">
    <location>
        <begin position="157"/>
        <end position="174"/>
    </location>
</feature>
<evidence type="ECO:0000256" key="1">
    <source>
        <dbReference type="SAM" id="Phobius"/>
    </source>
</evidence>
<protein>
    <recommendedName>
        <fullName evidence="4">Yip1 domain-containing protein</fullName>
    </recommendedName>
</protein>
<keyword evidence="3" id="KW-1185">Reference proteome</keyword>
<proteinExistence type="predicted"/>
<feature type="transmembrane region" description="Helical" evidence="1">
    <location>
        <begin position="33"/>
        <end position="52"/>
    </location>
</feature>
<dbReference type="RefSeq" id="WP_377788814.1">
    <property type="nucleotide sequence ID" value="NZ_JBHLYQ010000036.1"/>
</dbReference>
<organism evidence="2 3">
    <name type="scientific">Aciditerrimonas ferrireducens</name>
    <dbReference type="NCBI Taxonomy" id="667306"/>
    <lineage>
        <taxon>Bacteria</taxon>
        <taxon>Bacillati</taxon>
        <taxon>Actinomycetota</taxon>
        <taxon>Acidimicrobiia</taxon>
        <taxon>Acidimicrobiales</taxon>
        <taxon>Acidimicrobiaceae</taxon>
        <taxon>Aciditerrimonas</taxon>
    </lineage>
</organism>
<sequence>MSTTAGPVSRTRPGLGALRAAAREVLGTPGRRLAAIVASALVALAYTLLLPFDFTQRLSLANWDYLTTYQAAWSVALGLGMGLVIVIQVYAMRRIARARAATGAASGVAFVVSLLPSFLCCTPFVPSVLAFVGVSGLSLYSTTGAVQHFFALHQTELLSASLALLLATGLWGLWKLATAPCLDACGCELPEGTVSGPLADQAEGLAGRGS</sequence>
<comment type="caution">
    <text evidence="2">The sequence shown here is derived from an EMBL/GenBank/DDBJ whole genome shotgun (WGS) entry which is preliminary data.</text>
</comment>
<feature type="transmembrane region" description="Helical" evidence="1">
    <location>
        <begin position="72"/>
        <end position="91"/>
    </location>
</feature>
<accession>A0ABV6C3I1</accession>
<evidence type="ECO:0000313" key="3">
    <source>
        <dbReference type="Proteomes" id="UP001589788"/>
    </source>
</evidence>
<gene>
    <name evidence="2" type="ORF">ACFFRE_05190</name>
</gene>
<name>A0ABV6C3I1_9ACTN</name>